<protein>
    <submittedName>
        <fullName evidence="8">Formate/nitrite transporter family protein</fullName>
    </submittedName>
</protein>
<feature type="transmembrane region" description="Helical" evidence="7">
    <location>
        <begin position="109"/>
        <end position="130"/>
    </location>
</feature>
<dbReference type="GO" id="GO:0015499">
    <property type="term" value="F:formate transmembrane transporter activity"/>
    <property type="evidence" value="ECO:0007669"/>
    <property type="project" value="TreeGrafter"/>
</dbReference>
<keyword evidence="3 7" id="KW-0812">Transmembrane</keyword>
<dbReference type="FunFam" id="1.20.1080.10:FF:000011">
    <property type="entry name" value="Formate family transporter"/>
    <property type="match status" value="1"/>
</dbReference>
<dbReference type="Proteomes" id="UP000215694">
    <property type="component" value="Unassembled WGS sequence"/>
</dbReference>
<evidence type="ECO:0000256" key="1">
    <source>
        <dbReference type="ARBA" id="ARBA00004141"/>
    </source>
</evidence>
<keyword evidence="4 7" id="KW-1133">Transmembrane helix</keyword>
<organism evidence="8 9">
    <name type="scientific">Romboutsia weinsteinii</name>
    <dbReference type="NCBI Taxonomy" id="2020949"/>
    <lineage>
        <taxon>Bacteria</taxon>
        <taxon>Bacillati</taxon>
        <taxon>Bacillota</taxon>
        <taxon>Clostridia</taxon>
        <taxon>Peptostreptococcales</taxon>
        <taxon>Peptostreptococcaceae</taxon>
        <taxon>Romboutsia</taxon>
    </lineage>
</organism>
<evidence type="ECO:0000256" key="3">
    <source>
        <dbReference type="ARBA" id="ARBA00022692"/>
    </source>
</evidence>
<feature type="transmembrane region" description="Helical" evidence="7">
    <location>
        <begin position="185"/>
        <end position="209"/>
    </location>
</feature>
<feature type="transmembrane region" description="Helical" evidence="7">
    <location>
        <begin position="150"/>
        <end position="173"/>
    </location>
</feature>
<dbReference type="OrthoDB" id="9786493at2"/>
<dbReference type="Pfam" id="PF01226">
    <property type="entry name" value="Form_Nir_trans"/>
    <property type="match status" value="1"/>
</dbReference>
<sequence length="265" mass="28101">MDKRFLTPGEVANATVNAGIKKAGLSTKSCILLGILAGIFIGFGGLANIIISQTLGGIDAGLAKFAGASVFPVGLILVVVCGSELFTGNNLIALAVMDKKVSIGKMFRNWSLVWVGNFIGSLILVALVYYGTVLTGDAMSKSIGIAESKAGLDIMSMILRGILCNIIVVLSVWMATAAQDIVSKIFACWFPIMLFVLCGFEHSVANMFFIPMGMVLGANVTMGAMLSNLVFVTVGNIIGGAIIIPMVYYHCYLKKENIRDEGLNK</sequence>
<dbReference type="PANTHER" id="PTHR30520">
    <property type="entry name" value="FORMATE TRANSPORTER-RELATED"/>
    <property type="match status" value="1"/>
</dbReference>
<evidence type="ECO:0000313" key="8">
    <source>
        <dbReference type="EMBL" id="RDY25949.1"/>
    </source>
</evidence>
<dbReference type="InterPro" id="IPR000292">
    <property type="entry name" value="For/NO2_transpt"/>
</dbReference>
<dbReference type="Gene3D" id="1.20.1080.10">
    <property type="entry name" value="Glycerol uptake facilitator protein"/>
    <property type="match status" value="1"/>
</dbReference>
<evidence type="ECO:0000256" key="4">
    <source>
        <dbReference type="ARBA" id="ARBA00022989"/>
    </source>
</evidence>
<accession>A0A371IZL2</accession>
<evidence type="ECO:0000256" key="7">
    <source>
        <dbReference type="SAM" id="Phobius"/>
    </source>
</evidence>
<keyword evidence="2" id="KW-0813">Transport</keyword>
<feature type="transmembrane region" description="Helical" evidence="7">
    <location>
        <begin position="229"/>
        <end position="249"/>
    </location>
</feature>
<keyword evidence="5 7" id="KW-0472">Membrane</keyword>
<gene>
    <name evidence="8" type="ORF">CHL78_015665</name>
</gene>
<dbReference type="PROSITE" id="PS01005">
    <property type="entry name" value="FORMATE_NITRITE_TP_1"/>
    <property type="match status" value="1"/>
</dbReference>
<evidence type="ECO:0000256" key="6">
    <source>
        <dbReference type="ARBA" id="ARBA00049660"/>
    </source>
</evidence>
<comment type="subcellular location">
    <subcellularLocation>
        <location evidence="1">Membrane</location>
        <topology evidence="1">Multi-pass membrane protein</topology>
    </subcellularLocation>
</comment>
<comment type="caution">
    <text evidence="8">The sequence shown here is derived from an EMBL/GenBank/DDBJ whole genome shotgun (WGS) entry which is preliminary data.</text>
</comment>
<reference evidence="8 9" key="1">
    <citation type="journal article" date="2017" name="Genome Announc.">
        <title>Draft Genome Sequence of Romboutsia weinsteinii sp. nov. Strain CCRI-19649(T) Isolated from Surface Water.</title>
        <authorList>
            <person name="Maheux A.F."/>
            <person name="Boudreau D.K."/>
            <person name="Berube E."/>
            <person name="Boissinot M."/>
            <person name="Cantin P."/>
            <person name="Raymond F."/>
            <person name="Corbeil J."/>
            <person name="Omar R.F."/>
            <person name="Bergeron M.G."/>
        </authorList>
    </citation>
    <scope>NUCLEOTIDE SEQUENCE [LARGE SCALE GENOMIC DNA]</scope>
    <source>
        <strain evidence="8 9">CCRI-19649</strain>
    </source>
</reference>
<dbReference type="RefSeq" id="WP_094368970.1">
    <property type="nucleotide sequence ID" value="NZ_NOJY02000041.1"/>
</dbReference>
<dbReference type="InterPro" id="IPR023271">
    <property type="entry name" value="Aquaporin-like"/>
</dbReference>
<evidence type="ECO:0000313" key="9">
    <source>
        <dbReference type="Proteomes" id="UP000215694"/>
    </source>
</evidence>
<evidence type="ECO:0000256" key="2">
    <source>
        <dbReference type="ARBA" id="ARBA00022448"/>
    </source>
</evidence>
<dbReference type="EMBL" id="NOJY02000041">
    <property type="protein sequence ID" value="RDY25949.1"/>
    <property type="molecule type" value="Genomic_DNA"/>
</dbReference>
<proteinExistence type="inferred from homology"/>
<dbReference type="AlphaFoldDB" id="A0A371IZL2"/>
<comment type="similarity">
    <text evidence="6">Belongs to the FNT transporter (TC 1.A.16) family.</text>
</comment>
<evidence type="ECO:0000256" key="5">
    <source>
        <dbReference type="ARBA" id="ARBA00023136"/>
    </source>
</evidence>
<keyword evidence="9" id="KW-1185">Reference proteome</keyword>
<dbReference type="InterPro" id="IPR024002">
    <property type="entry name" value="For/NO2_transpt_CS"/>
</dbReference>
<feature type="transmembrane region" description="Helical" evidence="7">
    <location>
        <begin position="71"/>
        <end position="97"/>
    </location>
</feature>
<dbReference type="PANTHER" id="PTHR30520:SF6">
    <property type="entry name" value="FORMATE_NITRATE FAMILY TRANSPORTER (EUROFUNG)"/>
    <property type="match status" value="1"/>
</dbReference>
<dbReference type="GO" id="GO:0005886">
    <property type="term" value="C:plasma membrane"/>
    <property type="evidence" value="ECO:0007669"/>
    <property type="project" value="TreeGrafter"/>
</dbReference>
<feature type="transmembrane region" description="Helical" evidence="7">
    <location>
        <begin position="30"/>
        <end position="51"/>
    </location>
</feature>
<name>A0A371IZL2_9FIRM</name>